<dbReference type="Proteomes" id="UP000828390">
    <property type="component" value="Unassembled WGS sequence"/>
</dbReference>
<sequence length="192" mass="21859">MQTDELDFINYVYTLQNSLQSSNSLWQRNLLNSELVSRCQYSLNTDVASSHLKLASTLYCSGHLHAAVIVLEDVERRYHSKVKAVCGCRPNEGSDLRVFSYMTTGTSNDGFSESPFACGVSFFKQESCIAPFILLFEMIRSITEEEVAQRDFDEKLWKTCAEVDARPFLHYLQYLTYGGLGQRDEQLHALVV</sequence>
<dbReference type="AlphaFoldDB" id="A0A9D4NLK7"/>
<comment type="caution">
    <text evidence="1">The sequence shown here is derived from an EMBL/GenBank/DDBJ whole genome shotgun (WGS) entry which is preliminary data.</text>
</comment>
<dbReference type="EMBL" id="JAIWYP010000001">
    <property type="protein sequence ID" value="KAH3896976.1"/>
    <property type="molecule type" value="Genomic_DNA"/>
</dbReference>
<name>A0A9D4NLK7_DREPO</name>
<organism evidence="1 2">
    <name type="scientific">Dreissena polymorpha</name>
    <name type="common">Zebra mussel</name>
    <name type="synonym">Mytilus polymorpha</name>
    <dbReference type="NCBI Taxonomy" id="45954"/>
    <lineage>
        <taxon>Eukaryota</taxon>
        <taxon>Metazoa</taxon>
        <taxon>Spiralia</taxon>
        <taxon>Lophotrochozoa</taxon>
        <taxon>Mollusca</taxon>
        <taxon>Bivalvia</taxon>
        <taxon>Autobranchia</taxon>
        <taxon>Heteroconchia</taxon>
        <taxon>Euheterodonta</taxon>
        <taxon>Imparidentia</taxon>
        <taxon>Neoheterodontei</taxon>
        <taxon>Myida</taxon>
        <taxon>Dreissenoidea</taxon>
        <taxon>Dreissenidae</taxon>
        <taxon>Dreissena</taxon>
    </lineage>
</organism>
<accession>A0A9D4NLK7</accession>
<proteinExistence type="predicted"/>
<reference evidence="1" key="1">
    <citation type="journal article" date="2019" name="bioRxiv">
        <title>The Genome of the Zebra Mussel, Dreissena polymorpha: A Resource for Invasive Species Research.</title>
        <authorList>
            <person name="McCartney M.A."/>
            <person name="Auch B."/>
            <person name="Kono T."/>
            <person name="Mallez S."/>
            <person name="Zhang Y."/>
            <person name="Obille A."/>
            <person name="Becker A."/>
            <person name="Abrahante J.E."/>
            <person name="Garbe J."/>
            <person name="Badalamenti J.P."/>
            <person name="Herman A."/>
            <person name="Mangelson H."/>
            <person name="Liachko I."/>
            <person name="Sullivan S."/>
            <person name="Sone E.D."/>
            <person name="Koren S."/>
            <person name="Silverstein K.A.T."/>
            <person name="Beckman K.B."/>
            <person name="Gohl D.M."/>
        </authorList>
    </citation>
    <scope>NUCLEOTIDE SEQUENCE</scope>
    <source>
        <strain evidence="1">Duluth1</strain>
        <tissue evidence="1">Whole animal</tissue>
    </source>
</reference>
<keyword evidence="2" id="KW-1185">Reference proteome</keyword>
<gene>
    <name evidence="1" type="ORF">DPMN_021159</name>
</gene>
<reference evidence="1" key="2">
    <citation type="submission" date="2020-11" db="EMBL/GenBank/DDBJ databases">
        <authorList>
            <person name="McCartney M.A."/>
            <person name="Auch B."/>
            <person name="Kono T."/>
            <person name="Mallez S."/>
            <person name="Becker A."/>
            <person name="Gohl D.M."/>
            <person name="Silverstein K.A.T."/>
            <person name="Koren S."/>
            <person name="Bechman K.B."/>
            <person name="Herman A."/>
            <person name="Abrahante J.E."/>
            <person name="Garbe J."/>
        </authorList>
    </citation>
    <scope>NUCLEOTIDE SEQUENCE</scope>
    <source>
        <strain evidence="1">Duluth1</strain>
        <tissue evidence="1">Whole animal</tissue>
    </source>
</reference>
<evidence type="ECO:0000313" key="1">
    <source>
        <dbReference type="EMBL" id="KAH3896976.1"/>
    </source>
</evidence>
<protein>
    <submittedName>
        <fullName evidence="1">Uncharacterized protein</fullName>
    </submittedName>
</protein>
<evidence type="ECO:0000313" key="2">
    <source>
        <dbReference type="Proteomes" id="UP000828390"/>
    </source>
</evidence>